<dbReference type="Pfam" id="PF00155">
    <property type="entry name" value="Aminotran_1_2"/>
    <property type="match status" value="1"/>
</dbReference>
<comment type="cofactor">
    <cofactor evidence="1">
        <name>pyridoxal 5'-phosphate</name>
        <dbReference type="ChEBI" id="CHEBI:597326"/>
    </cofactor>
</comment>
<keyword evidence="8" id="KW-1185">Reference proteome</keyword>
<evidence type="ECO:0000259" key="6">
    <source>
        <dbReference type="Pfam" id="PF00155"/>
    </source>
</evidence>
<comment type="similarity">
    <text evidence="5">Belongs to the class-II pyridoxal-phosphate-dependent aminotransferase family. MalY/PatB cystathionine beta-lyase subfamily.</text>
</comment>
<proteinExistence type="inferred from homology"/>
<dbReference type="AlphaFoldDB" id="A0A371BCD6"/>
<keyword evidence="3" id="KW-0663">Pyridoxal phosphate</keyword>
<dbReference type="InterPro" id="IPR051798">
    <property type="entry name" value="Class-II_PLP-Dep_Aminotrans"/>
</dbReference>
<gene>
    <name evidence="7" type="ORF">DXH78_10875</name>
</gene>
<keyword evidence="4" id="KW-0456">Lyase</keyword>
<dbReference type="Gene3D" id="3.40.640.10">
    <property type="entry name" value="Type I PLP-dependent aspartate aminotransferase-like (Major domain)"/>
    <property type="match status" value="1"/>
</dbReference>
<dbReference type="InterPro" id="IPR015421">
    <property type="entry name" value="PyrdxlP-dep_Trfase_major"/>
</dbReference>
<dbReference type="GO" id="GO:0008483">
    <property type="term" value="F:transaminase activity"/>
    <property type="evidence" value="ECO:0007669"/>
    <property type="project" value="UniProtKB-KW"/>
</dbReference>
<dbReference type="NCBIfam" id="TIGR04350">
    <property type="entry name" value="C_S_lyase_PatB"/>
    <property type="match status" value="1"/>
</dbReference>
<keyword evidence="7" id="KW-0808">Transferase</keyword>
<evidence type="ECO:0000256" key="4">
    <source>
        <dbReference type="ARBA" id="ARBA00023239"/>
    </source>
</evidence>
<dbReference type="GO" id="GO:0030170">
    <property type="term" value="F:pyridoxal phosphate binding"/>
    <property type="evidence" value="ECO:0007669"/>
    <property type="project" value="InterPro"/>
</dbReference>
<dbReference type="PANTHER" id="PTHR43525">
    <property type="entry name" value="PROTEIN MALY"/>
    <property type="match status" value="1"/>
</dbReference>
<dbReference type="Gene3D" id="3.90.1150.10">
    <property type="entry name" value="Aspartate Aminotransferase, domain 1"/>
    <property type="match status" value="1"/>
</dbReference>
<dbReference type="InterPro" id="IPR015424">
    <property type="entry name" value="PyrdxlP-dep_Trfase"/>
</dbReference>
<dbReference type="InterPro" id="IPR015422">
    <property type="entry name" value="PyrdxlP-dep_Trfase_small"/>
</dbReference>
<dbReference type="PANTHER" id="PTHR43525:SF1">
    <property type="entry name" value="PROTEIN MALY"/>
    <property type="match status" value="1"/>
</dbReference>
<protein>
    <recommendedName>
        <fullName evidence="2">cysteine-S-conjugate beta-lyase</fullName>
        <ecNumber evidence="2">4.4.1.13</ecNumber>
    </recommendedName>
</protein>
<organism evidence="7 8">
    <name type="scientific">Undibacter mobilis</name>
    <dbReference type="NCBI Taxonomy" id="2292256"/>
    <lineage>
        <taxon>Bacteria</taxon>
        <taxon>Pseudomonadati</taxon>
        <taxon>Pseudomonadota</taxon>
        <taxon>Alphaproteobacteria</taxon>
        <taxon>Hyphomicrobiales</taxon>
        <taxon>Nitrobacteraceae</taxon>
        <taxon>Undibacter</taxon>
    </lineage>
</organism>
<dbReference type="InterPro" id="IPR027619">
    <property type="entry name" value="C-S_lyase_PatB-like"/>
</dbReference>
<evidence type="ECO:0000313" key="7">
    <source>
        <dbReference type="EMBL" id="RDV05021.1"/>
    </source>
</evidence>
<name>A0A371BCD6_9BRAD</name>
<keyword evidence="7" id="KW-0032">Aminotransferase</keyword>
<feature type="domain" description="Aminotransferase class I/classII large" evidence="6">
    <location>
        <begin position="68"/>
        <end position="403"/>
    </location>
</feature>
<dbReference type="InterPro" id="IPR004839">
    <property type="entry name" value="Aminotransferase_I/II_large"/>
</dbReference>
<evidence type="ECO:0000313" key="8">
    <source>
        <dbReference type="Proteomes" id="UP000263993"/>
    </source>
</evidence>
<evidence type="ECO:0000256" key="5">
    <source>
        <dbReference type="ARBA" id="ARBA00037974"/>
    </source>
</evidence>
<sequence>MKARRLDPARSEDHQGNRLVVSQGAPVLMFDFDRIIERRGTHSSKWDNMAKLSGITEADAIAMWVADMDFAAPPGVAEALTAEINRGVHGYYADTGSWAEALVVWLKRRHKLTVDPAWVTPVPGIVAGLGMLIQAVSEPGDEIVLFPPAYHAFRKIILANDRRIIDARLINQQGRYVMDLEALRRLITPRSRIVFLCSPHNPGGTVWSPEELKALALFCAEHDLILASDEIHCDLIFSHATHTPTLNAAPEIADRIVSCFAATKTFNLAGAHMGALVTSNPVLRRKIEARVAAANLTSLASFGMIATEAAWRTGEAWLDALLPYLEANRDLLHARIEKAAPGARAMKLDATYLSWIDFSGTGLAADDVADRVAKRARIFASPGPQFGPGGENWLRFNFATPRPILLQALDRLDEAFADLRK</sequence>
<evidence type="ECO:0000256" key="1">
    <source>
        <dbReference type="ARBA" id="ARBA00001933"/>
    </source>
</evidence>
<dbReference type="OrthoDB" id="3224382at2"/>
<accession>A0A371BCD6</accession>
<comment type="caution">
    <text evidence="7">The sequence shown here is derived from an EMBL/GenBank/DDBJ whole genome shotgun (WGS) entry which is preliminary data.</text>
</comment>
<evidence type="ECO:0000256" key="2">
    <source>
        <dbReference type="ARBA" id="ARBA00012224"/>
    </source>
</evidence>
<dbReference type="EC" id="4.4.1.13" evidence="2"/>
<dbReference type="SUPFAM" id="SSF53383">
    <property type="entry name" value="PLP-dependent transferases"/>
    <property type="match status" value="1"/>
</dbReference>
<dbReference type="GO" id="GO:0047804">
    <property type="term" value="F:cysteine-S-conjugate beta-lyase activity"/>
    <property type="evidence" value="ECO:0007669"/>
    <property type="project" value="UniProtKB-EC"/>
</dbReference>
<dbReference type="Proteomes" id="UP000263993">
    <property type="component" value="Unassembled WGS sequence"/>
</dbReference>
<evidence type="ECO:0000256" key="3">
    <source>
        <dbReference type="ARBA" id="ARBA00022898"/>
    </source>
</evidence>
<reference evidence="8" key="1">
    <citation type="submission" date="2018-08" db="EMBL/GenBank/DDBJ databases">
        <authorList>
            <person name="Kim S.-J."/>
            <person name="Jung G.-Y."/>
        </authorList>
    </citation>
    <scope>NUCLEOTIDE SEQUENCE [LARGE SCALE GENOMIC DNA]</scope>
    <source>
        <strain evidence="8">GY_H</strain>
    </source>
</reference>
<dbReference type="EMBL" id="QRGO01000001">
    <property type="protein sequence ID" value="RDV05021.1"/>
    <property type="molecule type" value="Genomic_DNA"/>
</dbReference>
<dbReference type="CDD" id="cd00609">
    <property type="entry name" value="AAT_like"/>
    <property type="match status" value="1"/>
</dbReference>